<evidence type="ECO:0000313" key="2">
    <source>
        <dbReference type="Proteomes" id="UP000258408"/>
    </source>
</evidence>
<dbReference type="SUPFAM" id="SSF55874">
    <property type="entry name" value="ATPase domain of HSP90 chaperone/DNA topoisomerase II/histidine kinase"/>
    <property type="match status" value="1"/>
</dbReference>
<dbReference type="EMBL" id="MH536814">
    <property type="protein sequence ID" value="AXH49277.1"/>
    <property type="molecule type" value="Genomic_DNA"/>
</dbReference>
<accession>A0A345L1X5</accession>
<name>A0A345L1X5_9CAUD</name>
<protein>
    <submittedName>
        <fullName evidence="1">RIIA-like protein</fullName>
    </submittedName>
</protein>
<sequence>MRPNTAIAERQGDLGGEKVQMTFDQNSLAHLMSVLTDLYSDPELAVIREYSTNAYDAQLRAGVVRPIEVVTPNQLSPFFKVKDYGIGMNATDIREIYSQYGASTKRDSDDQVGMLGLGCKSALTYTNSFTVSAVKDGVKTLVVVSRSEDGSGVMEILSEAETTDPNGVEIIVPVKSYNQFEQKAKNFFRFWDDNTVLLNGKPVERISGRVISDNMLIANGLNQDYVVMGNVPYQISSGFSISNRGYGYQNGVVARVEIGDVSFTPSREALHYTIRTKETIKRLQEEYAAGIKDALQRDVDAAETNKDAVMAYFEWSKILYGSVQRAPKIEYKGKNIPTHVSVKNFLYKMTSSRYAVQEGTGLYLDNMMDIPVIHGFKFHKVASHHREKIRLWCSKTGITSHSVILVDEVPEAYKEWVGEDQLYSWETEVKVVKKDRPKVVRREKVEYDVYREGTARRESITLDEFPDDVEMVLVSAAELKNVDYHWFNTFKEIFPDMMIVRIPTTRWGKFERDFGKTQSLRDFLEEKSQDAADLLTEDDKTYMNLDWHARRALPRLDDKKIDDKQLARFIRVTRRDSESNEIRNYKRINSLCSGIHAQQTGVEHEAYTPFVEYPLLSGLGDSRNSIVYDHAVLYVNAVYNS</sequence>
<organism evidence="1 2">
    <name type="scientific">Streptomyces phage Blueeyedbeauty</name>
    <dbReference type="NCBI Taxonomy" id="2250336"/>
    <lineage>
        <taxon>Viruses</taxon>
        <taxon>Duplodnaviria</taxon>
        <taxon>Heunggongvirae</taxon>
        <taxon>Uroviricota</taxon>
        <taxon>Caudoviricetes</taxon>
        <taxon>Stanwilliamsviridae</taxon>
        <taxon>Loccivirinae</taxon>
        <taxon>Annadreamyvirus</taxon>
        <taxon>Annadreamyvirus blueeyedbeauty</taxon>
    </lineage>
</organism>
<reference evidence="1 2" key="1">
    <citation type="submission" date="2018-06" db="EMBL/GenBank/DDBJ databases">
        <authorList>
            <person name="Luttrell C.E."/>
            <person name="Myers K.N."/>
            <person name="Simpson A.N."/>
            <person name="Sulollari A."/>
            <person name="Suri N."/>
            <person name="Nayek S."/>
            <person name="Bhuiyan S."/>
            <person name="Smith B.R."/>
            <person name="Hughes L.E."/>
            <person name="Garlena R.A."/>
            <person name="Russell D.A."/>
            <person name="Pope W.H."/>
            <person name="Jacobs-Sera D."/>
            <person name="Hatfull G.F."/>
        </authorList>
    </citation>
    <scope>NUCLEOTIDE SEQUENCE [LARGE SCALE GENOMIC DNA]</scope>
</reference>
<dbReference type="Pfam" id="PF13589">
    <property type="entry name" value="HATPase_c_3"/>
    <property type="match status" value="1"/>
</dbReference>
<dbReference type="Proteomes" id="UP000258408">
    <property type="component" value="Segment"/>
</dbReference>
<evidence type="ECO:0000313" key="1">
    <source>
        <dbReference type="EMBL" id="AXH49277.1"/>
    </source>
</evidence>
<dbReference type="GeneID" id="55599951"/>
<dbReference type="KEGG" id="vg:55599951"/>
<gene>
    <name evidence="1" type="primary">161</name>
    <name evidence="1" type="ORF">SEA_BLUEEYEDBEAUTY_161</name>
</gene>
<proteinExistence type="predicted"/>
<keyword evidence="2" id="KW-1185">Reference proteome</keyword>
<dbReference type="RefSeq" id="YP_009839329.1">
    <property type="nucleotide sequence ID" value="NC_048720.1"/>
</dbReference>
<dbReference type="InterPro" id="IPR036890">
    <property type="entry name" value="HATPase_C_sf"/>
</dbReference>
<dbReference type="Gene3D" id="3.30.565.10">
    <property type="entry name" value="Histidine kinase-like ATPase, C-terminal domain"/>
    <property type="match status" value="1"/>
</dbReference>